<dbReference type="GeneID" id="79853512"/>
<dbReference type="PROSITE" id="PS50075">
    <property type="entry name" value="CARRIER"/>
    <property type="match status" value="1"/>
</dbReference>
<name>A0A540R4A0_9CORY</name>
<dbReference type="Pfam" id="PF00550">
    <property type="entry name" value="PP-binding"/>
    <property type="match status" value="1"/>
</dbReference>
<proteinExistence type="predicted"/>
<dbReference type="Gene3D" id="1.10.1200.10">
    <property type="entry name" value="ACP-like"/>
    <property type="match status" value="1"/>
</dbReference>
<accession>A0A540R4A0</accession>
<dbReference type="RefSeq" id="WP_066488436.1">
    <property type="nucleotide sequence ID" value="NZ_JADPQA010000015.1"/>
</dbReference>
<protein>
    <submittedName>
        <fullName evidence="2">Acyl carrier protein</fullName>
    </submittedName>
</protein>
<organism evidence="2 3">
    <name type="scientific">Corynebacterium phoceense</name>
    <dbReference type="NCBI Taxonomy" id="1686286"/>
    <lineage>
        <taxon>Bacteria</taxon>
        <taxon>Bacillati</taxon>
        <taxon>Actinomycetota</taxon>
        <taxon>Actinomycetes</taxon>
        <taxon>Mycobacteriales</taxon>
        <taxon>Corynebacteriaceae</taxon>
        <taxon>Corynebacterium</taxon>
    </lineage>
</organism>
<sequence>MADGQDFAAQLRAALGREEHEDKPAATDTYGELARLITQVAGVEEPAREDRLEDVGITSLNLIELTVRAEERFKVRFDEGTAAAFETVGEVADYIDTRTEKQ</sequence>
<dbReference type="EMBL" id="VHIR01000023">
    <property type="protein sequence ID" value="TQE42548.1"/>
    <property type="molecule type" value="Genomic_DNA"/>
</dbReference>
<keyword evidence="3" id="KW-1185">Reference proteome</keyword>
<feature type="domain" description="Carrier" evidence="1">
    <location>
        <begin position="24"/>
        <end position="99"/>
    </location>
</feature>
<evidence type="ECO:0000313" key="3">
    <source>
        <dbReference type="Proteomes" id="UP000318080"/>
    </source>
</evidence>
<dbReference type="InterPro" id="IPR036736">
    <property type="entry name" value="ACP-like_sf"/>
</dbReference>
<comment type="caution">
    <text evidence="2">The sequence shown here is derived from an EMBL/GenBank/DDBJ whole genome shotgun (WGS) entry which is preliminary data.</text>
</comment>
<dbReference type="SUPFAM" id="SSF47336">
    <property type="entry name" value="ACP-like"/>
    <property type="match status" value="1"/>
</dbReference>
<reference evidence="2 3" key="1">
    <citation type="submission" date="2019-06" db="EMBL/GenBank/DDBJ databases">
        <title>Draft genome of C. phoceense Strain 272.</title>
        <authorList>
            <person name="Pacheco L.G.C."/>
            <person name="Barberis C.M."/>
            <person name="Almuzara M.N."/>
            <person name="Traglia G.M."/>
            <person name="Santos C.S."/>
            <person name="Rocha D.J.P.G."/>
            <person name="Aguiar E.R.G.R."/>
            <person name="Vay C.A."/>
        </authorList>
    </citation>
    <scope>NUCLEOTIDE SEQUENCE [LARGE SCALE GENOMIC DNA]</scope>
    <source>
        <strain evidence="2 3">272</strain>
    </source>
</reference>
<dbReference type="Proteomes" id="UP000318080">
    <property type="component" value="Unassembled WGS sequence"/>
</dbReference>
<dbReference type="InterPro" id="IPR009081">
    <property type="entry name" value="PP-bd_ACP"/>
</dbReference>
<dbReference type="STRING" id="1686286.GCA_900092335_02363"/>
<dbReference type="AlphaFoldDB" id="A0A540R4A0"/>
<evidence type="ECO:0000259" key="1">
    <source>
        <dbReference type="PROSITE" id="PS50075"/>
    </source>
</evidence>
<evidence type="ECO:0000313" key="2">
    <source>
        <dbReference type="EMBL" id="TQE42548.1"/>
    </source>
</evidence>
<gene>
    <name evidence="2" type="ORF">EJK80_11855</name>
</gene>